<dbReference type="Proteomes" id="UP000030960">
    <property type="component" value="Unassembled WGS sequence"/>
</dbReference>
<evidence type="ECO:0000313" key="3">
    <source>
        <dbReference type="EMBL" id="KHQ52129.1"/>
    </source>
</evidence>
<organism evidence="3 4">
    <name type="scientific">Mameliella alba</name>
    <dbReference type="NCBI Taxonomy" id="561184"/>
    <lineage>
        <taxon>Bacteria</taxon>
        <taxon>Pseudomonadati</taxon>
        <taxon>Pseudomonadota</taxon>
        <taxon>Alphaproteobacteria</taxon>
        <taxon>Rhodobacterales</taxon>
        <taxon>Roseobacteraceae</taxon>
        <taxon>Mameliella</taxon>
    </lineage>
</organism>
<feature type="transmembrane region" description="Helical" evidence="1">
    <location>
        <begin position="130"/>
        <end position="153"/>
    </location>
</feature>
<comment type="caution">
    <text evidence="3">The sequence shown here is derived from an EMBL/GenBank/DDBJ whole genome shotgun (WGS) entry which is preliminary data.</text>
</comment>
<dbReference type="OrthoDB" id="1495425at2"/>
<evidence type="ECO:0000259" key="2">
    <source>
        <dbReference type="Pfam" id="PF14342"/>
    </source>
</evidence>
<feature type="transmembrane region" description="Helical" evidence="1">
    <location>
        <begin position="58"/>
        <end position="81"/>
    </location>
</feature>
<dbReference type="EMBL" id="JSUQ01000012">
    <property type="protein sequence ID" value="KHQ52129.1"/>
    <property type="molecule type" value="Genomic_DNA"/>
</dbReference>
<gene>
    <name evidence="3" type="ORF">OA50_03144</name>
</gene>
<keyword evidence="1" id="KW-0472">Membrane</keyword>
<keyword evidence="1" id="KW-1133">Transmembrane helix</keyword>
<keyword evidence="4" id="KW-1185">Reference proteome</keyword>
<reference evidence="3 4" key="1">
    <citation type="submission" date="2014-10" db="EMBL/GenBank/DDBJ databases">
        <title>Genome sequence of Ponticoccus sp. strain UMTAT08 isolated from clonal culture of toxic dinoflagellate Alexandrium tamiyavanichii.</title>
        <authorList>
            <person name="Gan H.Y."/>
            <person name="Muhd D.-D."/>
            <person name="Mohd Noor M.E."/>
            <person name="Yeong Y.S."/>
            <person name="Usup G."/>
        </authorList>
    </citation>
    <scope>NUCLEOTIDE SEQUENCE [LARGE SCALE GENOMIC DNA]</scope>
    <source>
        <strain evidence="3 4">UMTAT08</strain>
    </source>
</reference>
<keyword evidence="1" id="KW-0812">Transmembrane</keyword>
<accession>A0A0B3SNX6</accession>
<protein>
    <submittedName>
        <fullName evidence="3">Multicopper oxidase</fullName>
    </submittedName>
</protein>
<dbReference type="STRING" id="561184.SAMN05216376_10285"/>
<evidence type="ECO:0000313" key="4">
    <source>
        <dbReference type="Proteomes" id="UP000030960"/>
    </source>
</evidence>
<dbReference type="AlphaFoldDB" id="A0A0B3SNX6"/>
<evidence type="ECO:0000256" key="1">
    <source>
        <dbReference type="SAM" id="Phobius"/>
    </source>
</evidence>
<name>A0A0B3SNX6_9RHOB</name>
<dbReference type="Pfam" id="PF14342">
    <property type="entry name" value="DUF4396"/>
    <property type="match status" value="1"/>
</dbReference>
<feature type="domain" description="DUF4396" evidence="2">
    <location>
        <begin position="24"/>
        <end position="157"/>
    </location>
</feature>
<proteinExistence type="predicted"/>
<feature type="transmembrane region" description="Helical" evidence="1">
    <location>
        <begin position="88"/>
        <end position="110"/>
    </location>
</feature>
<dbReference type="InterPro" id="IPR025509">
    <property type="entry name" value="DUF4396"/>
</dbReference>
<dbReference type="RefSeq" id="WP_043143287.1">
    <property type="nucleotide sequence ID" value="NZ_JSUQ01000012.1"/>
</dbReference>
<sequence length="162" mass="17092">MEHQEHTPAHHGDAQDDTHDTHATWPAAFWATVHCATGCVSGEVLGLMIGVSLGLGPWPIIALTTSLALLFGLTLASVPLARRLGVGLGAALGMVWLGETVSILTMETVMNAVDYLMGGMTSGTVWSTAFWLSMAIAIPVGFMATLPVNYVMIGRGIAKHDH</sequence>